<dbReference type="GO" id="GO:0005739">
    <property type="term" value="C:mitochondrion"/>
    <property type="evidence" value="ECO:0007669"/>
    <property type="project" value="GOC"/>
</dbReference>
<evidence type="ECO:0000313" key="2">
    <source>
        <dbReference type="Proteomes" id="UP000189513"/>
    </source>
</evidence>
<dbReference type="EMBL" id="MPUK01000004">
    <property type="protein sequence ID" value="ONH67505.1"/>
    <property type="molecule type" value="Genomic_DNA"/>
</dbReference>
<dbReference type="STRING" id="36022.A0A1V2L7B8"/>
<dbReference type="PANTHER" id="PTHR28254">
    <property type="entry name" value="CYTOCHROME B-C1 COMPLEX SUBUNIT 10"/>
    <property type="match status" value="1"/>
</dbReference>
<evidence type="ECO:0000313" key="1">
    <source>
        <dbReference type="EMBL" id="ONH67505.1"/>
    </source>
</evidence>
<proteinExistence type="predicted"/>
<organism evidence="1 2">
    <name type="scientific">Cyberlindnera fabianii</name>
    <name type="common">Yeast</name>
    <name type="synonym">Hansenula fabianii</name>
    <dbReference type="NCBI Taxonomy" id="36022"/>
    <lineage>
        <taxon>Eukaryota</taxon>
        <taxon>Fungi</taxon>
        <taxon>Dikarya</taxon>
        <taxon>Ascomycota</taxon>
        <taxon>Saccharomycotina</taxon>
        <taxon>Saccharomycetes</taxon>
        <taxon>Phaffomycetales</taxon>
        <taxon>Phaffomycetaceae</taxon>
        <taxon>Cyberlindnera</taxon>
    </lineage>
</organism>
<name>A0A1V2L7B8_CYBFA</name>
<dbReference type="AlphaFoldDB" id="A0A1V2L7B8"/>
<comment type="caution">
    <text evidence="1">The sequence shown here is derived from an EMBL/GenBank/DDBJ whole genome shotgun (WGS) entry which is preliminary data.</text>
</comment>
<dbReference type="Pfam" id="PF09796">
    <property type="entry name" value="QCR10"/>
    <property type="match status" value="1"/>
</dbReference>
<evidence type="ECO:0008006" key="3">
    <source>
        <dbReference type="Google" id="ProtNLM"/>
    </source>
</evidence>
<gene>
    <name evidence="1" type="ORF">BON22_2731</name>
</gene>
<protein>
    <recommendedName>
        <fullName evidence="3">Cytochrome b-c1 complex subunit 10</fullName>
    </recommendedName>
</protein>
<reference evidence="2" key="1">
    <citation type="journal article" date="2017" name="Genome Announc.">
        <title>Genome sequences of Cyberlindnera fabianii 65, Pichia kudriavzevii 129, and Saccharomyces cerevisiae 131 isolated from fermented masau fruits in Zimbabwe.</title>
        <authorList>
            <person name="van Rijswijck I.M.H."/>
            <person name="Derks M.F.L."/>
            <person name="Abee T."/>
            <person name="de Ridder D."/>
            <person name="Smid E.J."/>
        </authorList>
    </citation>
    <scope>NUCLEOTIDE SEQUENCE [LARGE SCALE GENOMIC DNA]</scope>
    <source>
        <strain evidence="2">65</strain>
    </source>
</reference>
<sequence length="78" mass="8863">MVQYIAKPLLKTVPHLGKLNLQTLIAYTPNLAFWTVASTFGLFTYTEGIPAFQDAIYKKLPLIGNHWINEVDPEDQPF</sequence>
<dbReference type="PANTHER" id="PTHR28254:SF1">
    <property type="entry name" value="CYTOCHROME B-C1 COMPLEX SUBUNIT 10, MITOCHONDRIAL"/>
    <property type="match status" value="1"/>
</dbReference>
<dbReference type="OMA" id="VFTEGWP"/>
<dbReference type="GO" id="GO:0006122">
    <property type="term" value="P:mitochondrial electron transport, ubiquinol to cytochrome c"/>
    <property type="evidence" value="ECO:0007669"/>
    <property type="project" value="InterPro"/>
</dbReference>
<dbReference type="VEuPathDB" id="FungiDB:BON22_2731"/>
<keyword evidence="2" id="KW-1185">Reference proteome</keyword>
<dbReference type="Proteomes" id="UP000189513">
    <property type="component" value="Unassembled WGS sequence"/>
</dbReference>
<accession>A0A1V2L7B8</accession>
<dbReference type="InterPro" id="IPR019182">
    <property type="entry name" value="Cytochrome_b-c1_su10_fun"/>
</dbReference>